<evidence type="ECO:0000313" key="1">
    <source>
        <dbReference type="EMBL" id="QDS92557.1"/>
    </source>
</evidence>
<organism evidence="1 2">
    <name type="scientific">Roseimaritima multifibrata</name>
    <dbReference type="NCBI Taxonomy" id="1930274"/>
    <lineage>
        <taxon>Bacteria</taxon>
        <taxon>Pseudomonadati</taxon>
        <taxon>Planctomycetota</taxon>
        <taxon>Planctomycetia</taxon>
        <taxon>Pirellulales</taxon>
        <taxon>Pirellulaceae</taxon>
        <taxon>Roseimaritima</taxon>
    </lineage>
</organism>
<accession>A0A517MCQ4</accession>
<reference evidence="1 2" key="1">
    <citation type="submission" date="2019-02" db="EMBL/GenBank/DDBJ databases">
        <title>Deep-cultivation of Planctomycetes and their phenomic and genomic characterization uncovers novel biology.</title>
        <authorList>
            <person name="Wiegand S."/>
            <person name="Jogler M."/>
            <person name="Boedeker C."/>
            <person name="Pinto D."/>
            <person name="Vollmers J."/>
            <person name="Rivas-Marin E."/>
            <person name="Kohn T."/>
            <person name="Peeters S.H."/>
            <person name="Heuer A."/>
            <person name="Rast P."/>
            <person name="Oberbeckmann S."/>
            <person name="Bunk B."/>
            <person name="Jeske O."/>
            <person name="Meyerdierks A."/>
            <person name="Storesund J.E."/>
            <person name="Kallscheuer N."/>
            <person name="Luecker S."/>
            <person name="Lage O.M."/>
            <person name="Pohl T."/>
            <person name="Merkel B.J."/>
            <person name="Hornburger P."/>
            <person name="Mueller R.-W."/>
            <person name="Bruemmer F."/>
            <person name="Labrenz M."/>
            <person name="Spormann A.M."/>
            <person name="Op den Camp H."/>
            <person name="Overmann J."/>
            <person name="Amann R."/>
            <person name="Jetten M.S.M."/>
            <person name="Mascher T."/>
            <person name="Medema M.H."/>
            <person name="Devos D.P."/>
            <person name="Kaster A.-K."/>
            <person name="Ovreas L."/>
            <person name="Rohde M."/>
            <person name="Galperin M.Y."/>
            <person name="Jogler C."/>
        </authorList>
    </citation>
    <scope>NUCLEOTIDE SEQUENCE [LARGE SCALE GENOMIC DNA]</scope>
    <source>
        <strain evidence="1 2">FF011L</strain>
    </source>
</reference>
<dbReference type="AlphaFoldDB" id="A0A517MCQ4"/>
<dbReference type="KEGG" id="rml:FF011L_13040"/>
<gene>
    <name evidence="1" type="ORF">FF011L_13040</name>
</gene>
<sequence>MDPRLKLCVAFRSAKERSVEATFAGDVKFNGDVLPVCPRSGERGDGSHVAAVARRWFLLHVPPFCVSPSQAITCSWAFRLVLVPRAVAI</sequence>
<name>A0A517MCQ4_9BACT</name>
<dbReference type="EMBL" id="CP036262">
    <property type="protein sequence ID" value="QDS92557.1"/>
    <property type="molecule type" value="Genomic_DNA"/>
</dbReference>
<protein>
    <submittedName>
        <fullName evidence="1">Uncharacterized protein</fullName>
    </submittedName>
</protein>
<evidence type="ECO:0000313" key="2">
    <source>
        <dbReference type="Proteomes" id="UP000320672"/>
    </source>
</evidence>
<dbReference type="Proteomes" id="UP000320672">
    <property type="component" value="Chromosome"/>
</dbReference>
<keyword evidence="2" id="KW-1185">Reference proteome</keyword>
<proteinExistence type="predicted"/>